<sequence>MVITGRFFALVVAGAIPTVLFPHYWVVLAWVAACITVLLVDLAAVGNPVRILEMSRIPCGPVQLGQSVDTTLVVRNLGGSRFRGAIRDAWQSSAGAEPTTPRPMKLDPRRSASITTTLTPTRRGDRLAVGVTVRRFGPLGLSARQRTVVVPGIVRALPVFTARKHLPSRLAYLRQLDGRSAVRTRGQGTEFDSLRDYVEGDDVRSIDWRATARRRSVVVRTWQPEKDRHIVIVLDTSRTSAGRVGDAPRLDAAMDAALLLAPLASHAGDRVDLIAGDRMVHRRVVGAPRTTLMSDLVTAMAPLEPALVEADWTMLCTEVSKVSRQRALVVLLTPMEPAAVEESLLPPLAALAQRYQVVIGSVSDPLLDEMAQRRDDAREIYDAAAASRTLALRGRTASALRRLGVDVDVVDAEPDKLPAALADHYLLLKSRGLL</sequence>
<protein>
    <recommendedName>
        <fullName evidence="1">DUF58 domain-containing protein</fullName>
    </recommendedName>
</protein>
<feature type="domain" description="DUF58" evidence="1">
    <location>
        <begin position="194"/>
        <end position="366"/>
    </location>
</feature>
<dbReference type="eggNOG" id="COG1721">
    <property type="taxonomic scope" value="Bacteria"/>
</dbReference>
<proteinExistence type="predicted"/>
<name>L7KRY2_9ACTN</name>
<gene>
    <name evidence="2" type="ORF">GOACH_24_00740</name>
</gene>
<evidence type="ECO:0000259" key="1">
    <source>
        <dbReference type="Pfam" id="PF01882"/>
    </source>
</evidence>
<dbReference type="PANTHER" id="PTHR33608:SF3">
    <property type="entry name" value="SLR2013 PROTEIN"/>
    <property type="match status" value="1"/>
</dbReference>
<dbReference type="RefSeq" id="WP_005178254.1">
    <property type="nucleotide sequence ID" value="NZ_BANR01000024.1"/>
</dbReference>
<dbReference type="InterPro" id="IPR002881">
    <property type="entry name" value="DUF58"/>
</dbReference>
<dbReference type="PROSITE" id="PS51257">
    <property type="entry name" value="PROKAR_LIPOPROTEIN"/>
    <property type="match status" value="1"/>
</dbReference>
<accession>L7KRY2</accession>
<dbReference type="OrthoDB" id="845740at2"/>
<keyword evidence="3" id="KW-1185">Reference proteome</keyword>
<organism evidence="2 3">
    <name type="scientific">Gordonia aichiensis NBRC 108223</name>
    <dbReference type="NCBI Taxonomy" id="1220583"/>
    <lineage>
        <taxon>Bacteria</taxon>
        <taxon>Bacillati</taxon>
        <taxon>Actinomycetota</taxon>
        <taxon>Actinomycetes</taxon>
        <taxon>Mycobacteriales</taxon>
        <taxon>Gordoniaceae</taxon>
        <taxon>Gordonia</taxon>
    </lineage>
</organism>
<reference evidence="2 3" key="1">
    <citation type="submission" date="2012-12" db="EMBL/GenBank/DDBJ databases">
        <title>Whole genome shotgun sequence of Gordonia aichiensis NBRC 108223.</title>
        <authorList>
            <person name="Isaki-Nakamura S."/>
            <person name="Hosoyama A."/>
            <person name="Tsuchikane K."/>
            <person name="Ando Y."/>
            <person name="Baba S."/>
            <person name="Ohji S."/>
            <person name="Hamada M."/>
            <person name="Tamura T."/>
            <person name="Yamazoe A."/>
            <person name="Yamazaki S."/>
            <person name="Fujita N."/>
        </authorList>
    </citation>
    <scope>NUCLEOTIDE SEQUENCE [LARGE SCALE GENOMIC DNA]</scope>
    <source>
        <strain evidence="2 3">NBRC 108223</strain>
    </source>
</reference>
<evidence type="ECO:0000313" key="3">
    <source>
        <dbReference type="Proteomes" id="UP000010988"/>
    </source>
</evidence>
<dbReference type="Pfam" id="PF01882">
    <property type="entry name" value="DUF58"/>
    <property type="match status" value="1"/>
</dbReference>
<evidence type="ECO:0000313" key="2">
    <source>
        <dbReference type="EMBL" id="GAC50453.1"/>
    </source>
</evidence>
<dbReference type="STRING" id="1220583.GOACH_24_00740"/>
<dbReference type="Proteomes" id="UP000010988">
    <property type="component" value="Unassembled WGS sequence"/>
</dbReference>
<dbReference type="AlphaFoldDB" id="L7KRY2"/>
<dbReference type="PANTHER" id="PTHR33608">
    <property type="entry name" value="BLL2464 PROTEIN"/>
    <property type="match status" value="1"/>
</dbReference>
<comment type="caution">
    <text evidence="2">The sequence shown here is derived from an EMBL/GenBank/DDBJ whole genome shotgun (WGS) entry which is preliminary data.</text>
</comment>
<dbReference type="EMBL" id="BANR01000024">
    <property type="protein sequence ID" value="GAC50453.1"/>
    <property type="molecule type" value="Genomic_DNA"/>
</dbReference>